<feature type="transmembrane region" description="Helical" evidence="2">
    <location>
        <begin position="210"/>
        <end position="230"/>
    </location>
</feature>
<dbReference type="GO" id="GO:0006869">
    <property type="term" value="P:lipid transport"/>
    <property type="evidence" value="ECO:0000318"/>
    <property type="project" value="GO_Central"/>
</dbReference>
<sequence>MSVGERKPLSLVSKICFGLSGFLDMPWTVFGAYANIYLVEIAQLPPLFGTSVAFGGRALDAVCNFIVAPLIEKTDTRWGKIKPWLLGSLLLFAPMYTLVWYDPDVVLEGKLAWYLVLYILFTLAKTALAVSTRTYVMYLSPDSEDRDSATAYRGLFGLVSMIAGIAIHGQIVASYTKVQIGPCANGTNNPVNTTNSTMDHALLAEEKTGYLISAGVIAAITFVCILAPVVGTTEQRDNSQTSSQERNLSALKMLRAVLTFRPNVYILGIQFCVQITMTTMLGAVVLYVQLALDLPEQIHNATLIFAVSLLKKPSLRN</sequence>
<dbReference type="SUPFAM" id="SSF103473">
    <property type="entry name" value="MFS general substrate transporter"/>
    <property type="match status" value="1"/>
</dbReference>
<feature type="transmembrane region" description="Helical" evidence="2">
    <location>
        <begin position="151"/>
        <end position="171"/>
    </location>
</feature>
<dbReference type="Proteomes" id="UP000001554">
    <property type="component" value="Unplaced"/>
</dbReference>
<dbReference type="GeneID" id="118408912"/>
<dbReference type="PANTHER" id="PTHR11328:SF24">
    <property type="entry name" value="MAJOR FACILITATOR SUPERFAMILY (MFS) PROFILE DOMAIN-CONTAINING PROTEIN"/>
    <property type="match status" value="1"/>
</dbReference>
<name>A0A9J7KCT0_BRAFL</name>
<dbReference type="InterPro" id="IPR039672">
    <property type="entry name" value="MFS_2"/>
</dbReference>
<dbReference type="GO" id="GO:0055085">
    <property type="term" value="P:transmembrane transport"/>
    <property type="evidence" value="ECO:0000318"/>
    <property type="project" value="GO_Central"/>
</dbReference>
<feature type="transmembrane region" description="Helical" evidence="2">
    <location>
        <begin position="264"/>
        <end position="288"/>
    </location>
</feature>
<keyword evidence="2" id="KW-0812">Transmembrane</keyword>
<dbReference type="OrthoDB" id="197206at2759"/>
<dbReference type="RefSeq" id="XP_035665661.1">
    <property type="nucleotide sequence ID" value="XM_035809768.1"/>
</dbReference>
<dbReference type="GO" id="GO:0015293">
    <property type="term" value="F:symporter activity"/>
    <property type="evidence" value="ECO:0007669"/>
    <property type="project" value="InterPro"/>
</dbReference>
<dbReference type="GO" id="GO:0005886">
    <property type="term" value="C:plasma membrane"/>
    <property type="evidence" value="ECO:0000318"/>
    <property type="project" value="GO_Central"/>
</dbReference>
<dbReference type="PANTHER" id="PTHR11328">
    <property type="entry name" value="MAJOR FACILITATOR SUPERFAMILY DOMAIN-CONTAINING PROTEIN"/>
    <property type="match status" value="1"/>
</dbReference>
<protein>
    <submittedName>
        <fullName evidence="4">Sodium-dependent lysophosphatidylcholine symporter 1-A-like isoform X1</fullName>
    </submittedName>
</protein>
<dbReference type="Gene3D" id="1.20.1250.20">
    <property type="entry name" value="MFS general substrate transporter like domains"/>
    <property type="match status" value="1"/>
</dbReference>
<dbReference type="Pfam" id="PF13347">
    <property type="entry name" value="MFS_2"/>
    <property type="match status" value="1"/>
</dbReference>
<keyword evidence="2" id="KW-1133">Transmembrane helix</keyword>
<evidence type="ECO:0000256" key="1">
    <source>
        <dbReference type="ARBA" id="ARBA00008335"/>
    </source>
</evidence>
<feature type="transmembrane region" description="Helical" evidence="2">
    <location>
        <begin position="47"/>
        <end position="71"/>
    </location>
</feature>
<reference evidence="4" key="1">
    <citation type="submission" date="2025-08" db="UniProtKB">
        <authorList>
            <consortium name="RefSeq"/>
        </authorList>
    </citation>
    <scope>IDENTIFICATION</scope>
    <source>
        <strain evidence="4">S238N-H82</strain>
        <tissue evidence="4">Testes</tissue>
    </source>
</reference>
<dbReference type="KEGG" id="bfo:118408912"/>
<evidence type="ECO:0000313" key="4">
    <source>
        <dbReference type="RefSeq" id="XP_035665661.1"/>
    </source>
</evidence>
<accession>A0A9J7KCT0</accession>
<dbReference type="InterPro" id="IPR036259">
    <property type="entry name" value="MFS_trans_sf"/>
</dbReference>
<proteinExistence type="inferred from homology"/>
<keyword evidence="2" id="KW-0472">Membrane</keyword>
<dbReference type="GO" id="GO:0008643">
    <property type="term" value="P:carbohydrate transport"/>
    <property type="evidence" value="ECO:0007669"/>
    <property type="project" value="InterPro"/>
</dbReference>
<gene>
    <name evidence="4" type="primary">LOC118408912</name>
</gene>
<feature type="transmembrane region" description="Helical" evidence="2">
    <location>
        <begin position="111"/>
        <end position="130"/>
    </location>
</feature>
<evidence type="ECO:0000256" key="2">
    <source>
        <dbReference type="SAM" id="Phobius"/>
    </source>
</evidence>
<feature type="transmembrane region" description="Helical" evidence="2">
    <location>
        <begin position="83"/>
        <end position="99"/>
    </location>
</feature>
<dbReference type="OMA" id="XEEASSS"/>
<organism evidence="3 4">
    <name type="scientific">Branchiostoma floridae</name>
    <name type="common">Florida lancelet</name>
    <name type="synonym">Amphioxus</name>
    <dbReference type="NCBI Taxonomy" id="7739"/>
    <lineage>
        <taxon>Eukaryota</taxon>
        <taxon>Metazoa</taxon>
        <taxon>Chordata</taxon>
        <taxon>Cephalochordata</taxon>
        <taxon>Leptocardii</taxon>
        <taxon>Amphioxiformes</taxon>
        <taxon>Branchiostomatidae</taxon>
        <taxon>Branchiostoma</taxon>
    </lineage>
</organism>
<evidence type="ECO:0000313" key="3">
    <source>
        <dbReference type="Proteomes" id="UP000001554"/>
    </source>
</evidence>
<comment type="similarity">
    <text evidence="1">Belongs to the major facilitator superfamily.</text>
</comment>
<dbReference type="AlphaFoldDB" id="A0A9J7KCT0"/>
<keyword evidence="3" id="KW-1185">Reference proteome</keyword>